<proteinExistence type="predicted"/>
<evidence type="ECO:0000313" key="1">
    <source>
        <dbReference type="EMBL" id="NYD33930.1"/>
    </source>
</evidence>
<name>A0A7Y9DR66_9PSEU</name>
<dbReference type="Gene3D" id="3.90.1150.30">
    <property type="match status" value="1"/>
</dbReference>
<evidence type="ECO:0008006" key="3">
    <source>
        <dbReference type="Google" id="ProtNLM"/>
    </source>
</evidence>
<evidence type="ECO:0000313" key="2">
    <source>
        <dbReference type="Proteomes" id="UP000535890"/>
    </source>
</evidence>
<dbReference type="EMBL" id="JACCBN010000001">
    <property type="protein sequence ID" value="NYD33930.1"/>
    <property type="molecule type" value="Genomic_DNA"/>
</dbReference>
<dbReference type="InterPro" id="IPR058532">
    <property type="entry name" value="YjbR/MT2646/Rv2570-like"/>
</dbReference>
<dbReference type="Pfam" id="PF04237">
    <property type="entry name" value="YjbR"/>
    <property type="match status" value="1"/>
</dbReference>
<dbReference type="AlphaFoldDB" id="A0A7Y9DR66"/>
<dbReference type="Proteomes" id="UP000535890">
    <property type="component" value="Unassembled WGS sequence"/>
</dbReference>
<sequence>MDPEPLLHRVRAACLALPEVVERPSHGTPCWFVRGRKTFVMFADHHHGDPHVALWAAAPPGVAEQLIDDEPTRFFRPPYVGHRGWVGLRLDLDGADALDDDELRGLVTDAYRHVAPASLVRLVGGSTPPGR</sequence>
<organism evidence="1 2">
    <name type="scientific">Actinomycetospora corticicola</name>
    <dbReference type="NCBI Taxonomy" id="663602"/>
    <lineage>
        <taxon>Bacteria</taxon>
        <taxon>Bacillati</taxon>
        <taxon>Actinomycetota</taxon>
        <taxon>Actinomycetes</taxon>
        <taxon>Pseudonocardiales</taxon>
        <taxon>Pseudonocardiaceae</taxon>
        <taxon>Actinomycetospora</taxon>
    </lineage>
</organism>
<gene>
    <name evidence="1" type="ORF">BJ983_000032</name>
</gene>
<keyword evidence="2" id="KW-1185">Reference proteome</keyword>
<comment type="caution">
    <text evidence="1">The sequence shown here is derived from an EMBL/GenBank/DDBJ whole genome shotgun (WGS) entry which is preliminary data.</text>
</comment>
<reference evidence="1 2" key="1">
    <citation type="submission" date="2020-07" db="EMBL/GenBank/DDBJ databases">
        <title>Sequencing the genomes of 1000 actinobacteria strains.</title>
        <authorList>
            <person name="Klenk H.-P."/>
        </authorList>
    </citation>
    <scope>NUCLEOTIDE SEQUENCE [LARGE SCALE GENOMIC DNA]</scope>
    <source>
        <strain evidence="1 2">DSM 45772</strain>
    </source>
</reference>
<dbReference type="RefSeq" id="WP_179791946.1">
    <property type="nucleotide sequence ID" value="NZ_BAABHP010000012.1"/>
</dbReference>
<dbReference type="SUPFAM" id="SSF142906">
    <property type="entry name" value="YjbR-like"/>
    <property type="match status" value="1"/>
</dbReference>
<protein>
    <recommendedName>
        <fullName evidence="3">DNA-binding protein (MmcQ/YjbR family)</fullName>
    </recommendedName>
</protein>
<accession>A0A7Y9DR66</accession>
<dbReference type="InterPro" id="IPR038056">
    <property type="entry name" value="YjbR-like_sf"/>
</dbReference>